<evidence type="ECO:0000259" key="1">
    <source>
        <dbReference type="PROSITE" id="PS50943"/>
    </source>
</evidence>
<accession>A0A423XVK0</accession>
<dbReference type="Gene3D" id="1.10.260.40">
    <property type="entry name" value="lambda repressor-like DNA-binding domains"/>
    <property type="match status" value="1"/>
</dbReference>
<dbReference type="Pfam" id="PF01381">
    <property type="entry name" value="HTH_3"/>
    <property type="match status" value="1"/>
</dbReference>
<evidence type="ECO:0000313" key="2">
    <source>
        <dbReference type="EMBL" id="ROW60619.1"/>
    </source>
</evidence>
<dbReference type="InterPro" id="IPR001387">
    <property type="entry name" value="Cro/C1-type_HTH"/>
</dbReference>
<gene>
    <name evidence="2" type="ORF">C3E80_13290</name>
</gene>
<dbReference type="SMART" id="SM00530">
    <property type="entry name" value="HTH_XRE"/>
    <property type="match status" value="1"/>
</dbReference>
<organism evidence="2 3">
    <name type="scientific">Cronobacter malonaticus</name>
    <dbReference type="NCBI Taxonomy" id="413503"/>
    <lineage>
        <taxon>Bacteria</taxon>
        <taxon>Pseudomonadati</taxon>
        <taxon>Pseudomonadota</taxon>
        <taxon>Gammaproteobacteria</taxon>
        <taxon>Enterobacterales</taxon>
        <taxon>Enterobacteriaceae</taxon>
        <taxon>Cronobacter</taxon>
    </lineage>
</organism>
<dbReference type="CDD" id="cd00093">
    <property type="entry name" value="HTH_XRE"/>
    <property type="match status" value="1"/>
</dbReference>
<dbReference type="GO" id="GO:0003677">
    <property type="term" value="F:DNA binding"/>
    <property type="evidence" value="ECO:0007669"/>
    <property type="project" value="InterPro"/>
</dbReference>
<dbReference type="EMBL" id="PQJL01000014">
    <property type="protein sequence ID" value="ROW60619.1"/>
    <property type="molecule type" value="Genomic_DNA"/>
</dbReference>
<protein>
    <submittedName>
        <fullName evidence="2">Transcriptional regulator</fullName>
    </submittedName>
</protein>
<feature type="domain" description="HTH cro/C1-type" evidence="1">
    <location>
        <begin position="38"/>
        <end position="92"/>
    </location>
</feature>
<dbReference type="Proteomes" id="UP000285793">
    <property type="component" value="Unassembled WGS sequence"/>
</dbReference>
<dbReference type="SUPFAM" id="SSF47413">
    <property type="entry name" value="lambda repressor-like DNA-binding domains"/>
    <property type="match status" value="1"/>
</dbReference>
<evidence type="ECO:0000313" key="3">
    <source>
        <dbReference type="Proteomes" id="UP000285793"/>
    </source>
</evidence>
<proteinExistence type="predicted"/>
<dbReference type="InterPro" id="IPR010982">
    <property type="entry name" value="Lambda_DNA-bd_dom_sf"/>
</dbReference>
<name>A0A423XVK0_9ENTR</name>
<dbReference type="RefSeq" id="WP_123948626.1">
    <property type="nucleotide sequence ID" value="NZ_PQJL01000014.1"/>
</dbReference>
<comment type="caution">
    <text evidence="2">The sequence shown here is derived from an EMBL/GenBank/DDBJ whole genome shotgun (WGS) entry which is preliminary data.</text>
</comment>
<dbReference type="AlphaFoldDB" id="A0A423XVK0"/>
<reference evidence="2 3" key="1">
    <citation type="journal article" date="2018" name="Front. Microbiol.">
        <title>An Investigation of an Acute Gastroenteritis Outbreak: Cronobacter sakazakii, a Potential Cause of Food-Borne Illness.</title>
        <authorList>
            <person name="Yong W."/>
            <person name="Guo B."/>
            <person name="Shi X."/>
            <person name="Cheng T."/>
            <person name="Chen M."/>
            <person name="Jiang X."/>
            <person name="Ye Y."/>
            <person name="Wang J."/>
            <person name="Xie G."/>
            <person name="Ding J."/>
        </authorList>
    </citation>
    <scope>NUCLEOTIDE SEQUENCE [LARGE SCALE GENOMIC DNA]</scope>
    <source>
        <strain evidence="2 3">S1</strain>
    </source>
</reference>
<sequence length="94" mass="9887">MSVKGVTFAQVKACAFENAAVKAAYEHEIREEELSALLIAMRTQAGLTKNDVAKKMGVSAPEVSQLENNALGVSADTLQSYAQACGVTLKLSLG</sequence>
<dbReference type="PROSITE" id="PS50943">
    <property type="entry name" value="HTH_CROC1"/>
    <property type="match status" value="1"/>
</dbReference>